<dbReference type="EMBL" id="JAEDAH010000009">
    <property type="protein sequence ID" value="MCA6062391.1"/>
    <property type="molecule type" value="Genomic_DNA"/>
</dbReference>
<evidence type="ECO:0000256" key="1">
    <source>
        <dbReference type="SAM" id="Phobius"/>
    </source>
</evidence>
<keyword evidence="1" id="KW-0812">Transmembrane</keyword>
<name>A0ABS7ZKZ8_9GAMM</name>
<proteinExistence type="predicted"/>
<keyword evidence="3" id="KW-1185">Reference proteome</keyword>
<gene>
    <name evidence="2" type="ORF">I9W95_02105</name>
</gene>
<sequence>MRMREKAILFYLVFAIGGIFLAVQIERWLQLGGVALLLLLPVGGVFELMTFRCPHCGDTLLMGPHKPLDVFCRQCYSCGKNI</sequence>
<evidence type="ECO:0000313" key="3">
    <source>
        <dbReference type="Proteomes" id="UP000714380"/>
    </source>
</evidence>
<evidence type="ECO:0000313" key="2">
    <source>
        <dbReference type="EMBL" id="MCA6062391.1"/>
    </source>
</evidence>
<feature type="transmembrane region" description="Helical" evidence="1">
    <location>
        <begin position="31"/>
        <end position="51"/>
    </location>
</feature>
<organism evidence="2 3">
    <name type="scientific">Thalassolituus marinus</name>
    <dbReference type="NCBI Taxonomy" id="671053"/>
    <lineage>
        <taxon>Bacteria</taxon>
        <taxon>Pseudomonadati</taxon>
        <taxon>Pseudomonadota</taxon>
        <taxon>Gammaproteobacteria</taxon>
        <taxon>Oceanospirillales</taxon>
        <taxon>Oceanospirillaceae</taxon>
        <taxon>Thalassolituus</taxon>
    </lineage>
</organism>
<feature type="transmembrane region" description="Helical" evidence="1">
    <location>
        <begin position="7"/>
        <end position="25"/>
    </location>
</feature>
<comment type="caution">
    <text evidence="2">The sequence shown here is derived from an EMBL/GenBank/DDBJ whole genome shotgun (WGS) entry which is preliminary data.</text>
</comment>
<protein>
    <submittedName>
        <fullName evidence="2">Uncharacterized protein</fullName>
    </submittedName>
</protein>
<keyword evidence="1" id="KW-0472">Membrane</keyword>
<dbReference type="RefSeq" id="WP_225671341.1">
    <property type="nucleotide sequence ID" value="NZ_JAEDAH010000009.1"/>
</dbReference>
<accession>A0ABS7ZKZ8</accession>
<dbReference type="Proteomes" id="UP000714380">
    <property type="component" value="Unassembled WGS sequence"/>
</dbReference>
<reference evidence="2 3" key="1">
    <citation type="submission" date="2020-12" db="EMBL/GenBank/DDBJ databases">
        <title>Novel Thalassolituus-related marine hydrocarbonoclastic bacteria mediated algae-derived hydrocarbons mineralization in twilight zone of the northern South China Sea.</title>
        <authorList>
            <person name="Dong C."/>
        </authorList>
    </citation>
    <scope>NUCLEOTIDE SEQUENCE [LARGE SCALE GENOMIC DNA]</scope>
    <source>
        <strain evidence="2 3">IMCC1826</strain>
    </source>
</reference>
<keyword evidence="1" id="KW-1133">Transmembrane helix</keyword>